<gene>
    <name evidence="1" type="ORF">ACFOSV_04850</name>
</gene>
<reference evidence="2" key="1">
    <citation type="journal article" date="2019" name="Int. J. Syst. Evol. Microbiol.">
        <title>The Global Catalogue of Microorganisms (GCM) 10K type strain sequencing project: providing services to taxonomists for standard genome sequencing and annotation.</title>
        <authorList>
            <consortium name="The Broad Institute Genomics Platform"/>
            <consortium name="The Broad Institute Genome Sequencing Center for Infectious Disease"/>
            <person name="Wu L."/>
            <person name="Ma J."/>
        </authorList>
    </citation>
    <scope>NUCLEOTIDE SEQUENCE [LARGE SCALE GENOMIC DNA]</scope>
    <source>
        <strain evidence="2">CCUG 60523</strain>
    </source>
</reference>
<proteinExistence type="predicted"/>
<dbReference type="Gene3D" id="3.10.20.30">
    <property type="match status" value="1"/>
</dbReference>
<protein>
    <submittedName>
        <fullName evidence="1">MoaD/ThiS family protein</fullName>
    </submittedName>
</protein>
<dbReference type="InterPro" id="IPR012675">
    <property type="entry name" value="Beta-grasp_dom_sf"/>
</dbReference>
<organism evidence="1 2">
    <name type="scientific">Algoriphagus namhaensis</name>
    <dbReference type="NCBI Taxonomy" id="915353"/>
    <lineage>
        <taxon>Bacteria</taxon>
        <taxon>Pseudomonadati</taxon>
        <taxon>Bacteroidota</taxon>
        <taxon>Cytophagia</taxon>
        <taxon>Cytophagales</taxon>
        <taxon>Cyclobacteriaceae</taxon>
        <taxon>Algoriphagus</taxon>
    </lineage>
</organism>
<evidence type="ECO:0000313" key="2">
    <source>
        <dbReference type="Proteomes" id="UP001595805"/>
    </source>
</evidence>
<dbReference type="EMBL" id="JBHRZS010000006">
    <property type="protein sequence ID" value="MFC3879488.1"/>
    <property type="molecule type" value="Genomic_DNA"/>
</dbReference>
<dbReference type="SUPFAM" id="SSF54285">
    <property type="entry name" value="MoaD/ThiS"/>
    <property type="match status" value="1"/>
</dbReference>
<dbReference type="InterPro" id="IPR016155">
    <property type="entry name" value="Mopterin_synth/thiamin_S_b"/>
</dbReference>
<evidence type="ECO:0000313" key="1">
    <source>
        <dbReference type="EMBL" id="MFC3879488.1"/>
    </source>
</evidence>
<comment type="caution">
    <text evidence="1">The sequence shown here is derived from an EMBL/GenBank/DDBJ whole genome shotgun (WGS) entry which is preliminary data.</text>
</comment>
<accession>A0ABV8AN98</accession>
<keyword evidence="2" id="KW-1185">Reference proteome</keyword>
<dbReference type="RefSeq" id="WP_377903960.1">
    <property type="nucleotide sequence ID" value="NZ_JBHRZS010000006.1"/>
</dbReference>
<sequence length="77" mass="8673">MKIRFNYHGKLVELLGTKSEELELSQDSSAEIQQTLIQAHPELAKSTFQLAQSNRILQADDLIEEKEIDVFPPFSGG</sequence>
<name>A0ABV8AN98_9BACT</name>
<dbReference type="Proteomes" id="UP001595805">
    <property type="component" value="Unassembled WGS sequence"/>
</dbReference>